<sequence>MHPLEQMIKNESVEDILLVFSLKSACPSIDRMYVRYRFEVIEEGELWKTYKRLLNEGKLAEGEKGKMIKGPNWKEPEFSRTKKYSEIIEEHKKNNI</sequence>
<accession>A0A2D0ILD6</accession>
<evidence type="ECO:0000313" key="1">
    <source>
        <dbReference type="EMBL" id="PHM22595.1"/>
    </source>
</evidence>
<name>A0A2D0ILD6_XENBU</name>
<evidence type="ECO:0000313" key="2">
    <source>
        <dbReference type="Proteomes" id="UP000225833"/>
    </source>
</evidence>
<protein>
    <submittedName>
        <fullName evidence="1">Immunity protein</fullName>
    </submittedName>
</protein>
<comment type="caution">
    <text evidence="1">The sequence shown here is derived from an EMBL/GenBank/DDBJ whole genome shotgun (WGS) entry which is preliminary data.</text>
</comment>
<dbReference type="RefSeq" id="WP_099137462.1">
    <property type="nucleotide sequence ID" value="NZ_CAWNNJ010000128.1"/>
</dbReference>
<proteinExistence type="predicted"/>
<dbReference type="EMBL" id="NIBS01000058">
    <property type="protein sequence ID" value="PHM22595.1"/>
    <property type="molecule type" value="Genomic_DNA"/>
</dbReference>
<reference evidence="1 2" key="1">
    <citation type="journal article" date="2017" name="Nat. Microbiol.">
        <title>Natural product diversity associated with the nematode symbionts Photorhabdus and Xenorhabdus.</title>
        <authorList>
            <person name="Tobias N.J."/>
            <person name="Wolff H."/>
            <person name="Djahanschiri B."/>
            <person name="Grundmann F."/>
            <person name="Kronenwerth M."/>
            <person name="Shi Y.M."/>
            <person name="Simonyi S."/>
            <person name="Grun P."/>
            <person name="Shapiro-Ilan D."/>
            <person name="Pidot S.J."/>
            <person name="Stinear T.P."/>
            <person name="Ebersberger I."/>
            <person name="Bode H.B."/>
        </authorList>
    </citation>
    <scope>NUCLEOTIDE SEQUENCE [LARGE SCALE GENOMIC DNA]</scope>
    <source>
        <strain evidence="1 2">DSM 16342</strain>
    </source>
</reference>
<dbReference type="AlphaFoldDB" id="A0A2D0ILD6"/>
<dbReference type="OrthoDB" id="6922063at2"/>
<organism evidence="1 2">
    <name type="scientific">Xenorhabdus budapestensis</name>
    <dbReference type="NCBI Taxonomy" id="290110"/>
    <lineage>
        <taxon>Bacteria</taxon>
        <taxon>Pseudomonadati</taxon>
        <taxon>Pseudomonadota</taxon>
        <taxon>Gammaproteobacteria</taxon>
        <taxon>Enterobacterales</taxon>
        <taxon>Morganellaceae</taxon>
        <taxon>Xenorhabdus</taxon>
    </lineage>
</organism>
<dbReference type="Proteomes" id="UP000225833">
    <property type="component" value="Unassembled WGS sequence"/>
</dbReference>
<gene>
    <name evidence="1" type="ORF">Xbud_03741</name>
</gene>